<dbReference type="EMBL" id="FTPR01000001">
    <property type="protein sequence ID" value="SIT82155.1"/>
    <property type="molecule type" value="Genomic_DNA"/>
</dbReference>
<keyword evidence="2" id="KW-1185">Reference proteome</keyword>
<gene>
    <name evidence="1" type="ORF">SAMN05421665_1397</name>
</gene>
<dbReference type="STRING" id="287098.SAMN05421665_1397"/>
<evidence type="ECO:0000313" key="1">
    <source>
        <dbReference type="EMBL" id="SIT82155.1"/>
    </source>
</evidence>
<sequence>MWWARRAAAALLVHVTASTSPRYSRFTLEKYCIQAHLGGARLLMRV</sequence>
<dbReference type="AlphaFoldDB" id="A0A1R3WVJ9"/>
<reference evidence="2" key="1">
    <citation type="submission" date="2017-01" db="EMBL/GenBank/DDBJ databases">
        <authorList>
            <person name="Varghese N."/>
            <person name="Submissions S."/>
        </authorList>
    </citation>
    <scope>NUCLEOTIDE SEQUENCE [LARGE SCALE GENOMIC DNA]</scope>
    <source>
        <strain evidence="2">DSM 29591</strain>
    </source>
</reference>
<protein>
    <submittedName>
        <fullName evidence="1">Uncharacterized protein</fullName>
    </submittedName>
</protein>
<name>A0A1R3WVJ9_9RHOB</name>
<evidence type="ECO:0000313" key="2">
    <source>
        <dbReference type="Proteomes" id="UP000186997"/>
    </source>
</evidence>
<accession>A0A1R3WVJ9</accession>
<dbReference type="Proteomes" id="UP000186997">
    <property type="component" value="Unassembled WGS sequence"/>
</dbReference>
<organism evidence="1 2">
    <name type="scientific">Yoonia rosea</name>
    <dbReference type="NCBI Taxonomy" id="287098"/>
    <lineage>
        <taxon>Bacteria</taxon>
        <taxon>Pseudomonadati</taxon>
        <taxon>Pseudomonadota</taxon>
        <taxon>Alphaproteobacteria</taxon>
        <taxon>Rhodobacterales</taxon>
        <taxon>Paracoccaceae</taxon>
        <taxon>Yoonia</taxon>
    </lineage>
</organism>
<proteinExistence type="predicted"/>